<sequence length="61" mass="6959">MFLRKRSNIQIGHLTGTSPAFGFLWVGEERRYRLTTFVIHRPETGRKLVELHCDTCGASAP</sequence>
<protein>
    <submittedName>
        <fullName evidence="1">Uncharacterized protein</fullName>
    </submittedName>
</protein>
<accession>A0A9X3P8C7</accession>
<dbReference type="RefSeq" id="WP_270109425.1">
    <property type="nucleotide sequence ID" value="NZ_JAPZVP010000005.1"/>
</dbReference>
<dbReference type="AlphaFoldDB" id="A0A9X3P8C7"/>
<keyword evidence="2" id="KW-1185">Reference proteome</keyword>
<organism evidence="1 2">
    <name type="scientific">Glycomyces luteolus</name>
    <dbReference type="NCBI Taxonomy" id="2670330"/>
    <lineage>
        <taxon>Bacteria</taxon>
        <taxon>Bacillati</taxon>
        <taxon>Actinomycetota</taxon>
        <taxon>Actinomycetes</taxon>
        <taxon>Glycomycetales</taxon>
        <taxon>Glycomycetaceae</taxon>
        <taxon>Glycomyces</taxon>
    </lineage>
</organism>
<dbReference type="EMBL" id="JAPZVP010000005">
    <property type="protein sequence ID" value="MDA1359581.1"/>
    <property type="molecule type" value="Genomic_DNA"/>
</dbReference>
<dbReference type="Proteomes" id="UP001146067">
    <property type="component" value="Unassembled WGS sequence"/>
</dbReference>
<evidence type="ECO:0000313" key="2">
    <source>
        <dbReference type="Proteomes" id="UP001146067"/>
    </source>
</evidence>
<proteinExistence type="predicted"/>
<evidence type="ECO:0000313" key="1">
    <source>
        <dbReference type="EMBL" id="MDA1359581.1"/>
    </source>
</evidence>
<reference evidence="1" key="1">
    <citation type="submission" date="2022-12" db="EMBL/GenBank/DDBJ databases">
        <title>Gycomyces niveus sp.nov.,a novel actinomycete isolated from soil in Shouguan.</title>
        <authorList>
            <person name="Yang X."/>
        </authorList>
    </citation>
    <scope>NUCLEOTIDE SEQUENCE</scope>
    <source>
        <strain evidence="1">NEAU-A15</strain>
    </source>
</reference>
<gene>
    <name evidence="1" type="ORF">O1R50_08105</name>
</gene>
<name>A0A9X3P8C7_9ACTN</name>
<comment type="caution">
    <text evidence="1">The sequence shown here is derived from an EMBL/GenBank/DDBJ whole genome shotgun (WGS) entry which is preliminary data.</text>
</comment>